<reference evidence="5" key="2">
    <citation type="journal article" date="2021" name="PeerJ">
        <title>Extensive microbial diversity within the chicken gut microbiome revealed by metagenomics and culture.</title>
        <authorList>
            <person name="Gilroy R."/>
            <person name="Ravi A."/>
            <person name="Getino M."/>
            <person name="Pursley I."/>
            <person name="Horton D.L."/>
            <person name="Alikhan N.F."/>
            <person name="Baker D."/>
            <person name="Gharbi K."/>
            <person name="Hall N."/>
            <person name="Watson M."/>
            <person name="Adriaenssens E.M."/>
            <person name="Foster-Nyarko E."/>
            <person name="Jarju S."/>
            <person name="Secka A."/>
            <person name="Antonio M."/>
            <person name="Oren A."/>
            <person name="Chaudhuri R.R."/>
            <person name="La Ragione R."/>
            <person name="Hildebrand F."/>
            <person name="Pallen M.J."/>
        </authorList>
    </citation>
    <scope>NUCLEOTIDE SEQUENCE</scope>
    <source>
        <strain evidence="5">F6-4510</strain>
    </source>
</reference>
<dbReference type="SFLD" id="SFLDG01129">
    <property type="entry name" value="C1.5:_HAD__Beta-PGM__Phosphata"/>
    <property type="match status" value="1"/>
</dbReference>
<evidence type="ECO:0000313" key="6">
    <source>
        <dbReference type="Proteomes" id="UP000823611"/>
    </source>
</evidence>
<dbReference type="SFLD" id="SFLDS00003">
    <property type="entry name" value="Haloacid_Dehalogenase"/>
    <property type="match status" value="1"/>
</dbReference>
<dbReference type="InterPro" id="IPR023214">
    <property type="entry name" value="HAD_sf"/>
</dbReference>
<dbReference type="NCBIfam" id="TIGR01549">
    <property type="entry name" value="HAD-SF-IA-v1"/>
    <property type="match status" value="1"/>
</dbReference>
<comment type="cofactor">
    <cofactor evidence="1">
        <name>Mg(2+)</name>
        <dbReference type="ChEBI" id="CHEBI:18420"/>
    </cofactor>
</comment>
<evidence type="ECO:0000256" key="3">
    <source>
        <dbReference type="ARBA" id="ARBA00022801"/>
    </source>
</evidence>
<dbReference type="Gene3D" id="3.40.50.1000">
    <property type="entry name" value="HAD superfamily/HAD-like"/>
    <property type="match status" value="1"/>
</dbReference>
<dbReference type="GO" id="GO:0016791">
    <property type="term" value="F:phosphatase activity"/>
    <property type="evidence" value="ECO:0007669"/>
    <property type="project" value="TreeGrafter"/>
</dbReference>
<dbReference type="InterPro" id="IPR006439">
    <property type="entry name" value="HAD-SF_hydro_IA"/>
</dbReference>
<dbReference type="GO" id="GO:0046872">
    <property type="term" value="F:metal ion binding"/>
    <property type="evidence" value="ECO:0007669"/>
    <property type="project" value="UniProtKB-KW"/>
</dbReference>
<keyword evidence="4" id="KW-0460">Magnesium</keyword>
<accession>A0A9D9DYH4</accession>
<keyword evidence="3 5" id="KW-0378">Hydrolase</keyword>
<dbReference type="AlphaFoldDB" id="A0A9D9DYH4"/>
<dbReference type="Pfam" id="PF13419">
    <property type="entry name" value="HAD_2"/>
    <property type="match status" value="1"/>
</dbReference>
<evidence type="ECO:0000313" key="5">
    <source>
        <dbReference type="EMBL" id="MBO8434821.1"/>
    </source>
</evidence>
<comment type="caution">
    <text evidence="5">The sequence shown here is derived from an EMBL/GenBank/DDBJ whole genome shotgun (WGS) entry which is preliminary data.</text>
</comment>
<dbReference type="Proteomes" id="UP000823611">
    <property type="component" value="Unassembled WGS sequence"/>
</dbReference>
<evidence type="ECO:0000256" key="2">
    <source>
        <dbReference type="ARBA" id="ARBA00022723"/>
    </source>
</evidence>
<dbReference type="InterPro" id="IPR036412">
    <property type="entry name" value="HAD-like_sf"/>
</dbReference>
<dbReference type="EMBL" id="JADIMX010000109">
    <property type="protein sequence ID" value="MBO8434821.1"/>
    <property type="molecule type" value="Genomic_DNA"/>
</dbReference>
<dbReference type="PANTHER" id="PTHR46470">
    <property type="entry name" value="N-ACYLNEURAMINATE-9-PHOSPHATASE"/>
    <property type="match status" value="1"/>
</dbReference>
<gene>
    <name evidence="5" type="ORF">IAC55_05835</name>
</gene>
<dbReference type="SUPFAM" id="SSF56784">
    <property type="entry name" value="HAD-like"/>
    <property type="match status" value="1"/>
</dbReference>
<proteinExistence type="predicted"/>
<dbReference type="InterPro" id="IPR041492">
    <property type="entry name" value="HAD_2"/>
</dbReference>
<protein>
    <submittedName>
        <fullName evidence="5">HAD-IA family hydrolase</fullName>
    </submittedName>
</protein>
<dbReference type="GO" id="GO:0044281">
    <property type="term" value="P:small molecule metabolic process"/>
    <property type="evidence" value="ECO:0007669"/>
    <property type="project" value="UniProtKB-ARBA"/>
</dbReference>
<reference evidence="5" key="1">
    <citation type="submission" date="2020-10" db="EMBL/GenBank/DDBJ databases">
        <authorList>
            <person name="Gilroy R."/>
        </authorList>
    </citation>
    <scope>NUCLEOTIDE SEQUENCE</scope>
    <source>
        <strain evidence="5">F6-4510</strain>
    </source>
</reference>
<dbReference type="InterPro" id="IPR051400">
    <property type="entry name" value="HAD-like_hydrolase"/>
</dbReference>
<dbReference type="PANTHER" id="PTHR46470:SF2">
    <property type="entry name" value="GLYCERALDEHYDE 3-PHOSPHATE PHOSPHATASE"/>
    <property type="match status" value="1"/>
</dbReference>
<organism evidence="5 6">
    <name type="scientific">Candidatus Fimicola merdigallinarum</name>
    <dbReference type="NCBI Taxonomy" id="2840819"/>
    <lineage>
        <taxon>Bacteria</taxon>
        <taxon>Bacillati</taxon>
        <taxon>Bacillota</taxon>
        <taxon>Clostridia</taxon>
        <taxon>Lachnospirales</taxon>
        <taxon>Lachnospiraceae</taxon>
        <taxon>Lachnospiraceae incertae sedis</taxon>
        <taxon>Candidatus Fimicola</taxon>
    </lineage>
</organism>
<sequence length="209" mass="24250">MTEINNILDVKKYLDNIKVVIFDLDDTLYSEKEYVKSGYNSVSKLLPQVVNPMEKMWDFFEKGKSAIDELLISENIFSEELKEKCLNTYRFHSPIINFYAGVRDLLIDLRKEGYKLGIITDGRVEGQKAKISALGLEELVDKIIITDELGGIEFRKPNETSYKIMKDFLDVDYCQMIYVGDNINKDFIAPNKLGIKSIWLRNEDGLYYK</sequence>
<name>A0A9D9DYH4_9FIRM</name>
<dbReference type="PRINTS" id="PR00413">
    <property type="entry name" value="HADHALOGNASE"/>
</dbReference>
<dbReference type="Gene3D" id="1.10.150.520">
    <property type="match status" value="1"/>
</dbReference>
<keyword evidence="2" id="KW-0479">Metal-binding</keyword>
<evidence type="ECO:0000256" key="4">
    <source>
        <dbReference type="ARBA" id="ARBA00022842"/>
    </source>
</evidence>
<evidence type="ECO:0000256" key="1">
    <source>
        <dbReference type="ARBA" id="ARBA00001946"/>
    </source>
</evidence>